<keyword evidence="4" id="KW-1185">Reference proteome</keyword>
<dbReference type="RefSeq" id="WP_163238876.1">
    <property type="nucleotide sequence ID" value="NZ_CP082780.1"/>
</dbReference>
<dbReference type="Proteomes" id="UP000570010">
    <property type="component" value="Unassembled WGS sequence"/>
</dbReference>
<keyword evidence="1" id="KW-0472">Membrane</keyword>
<organism evidence="3 4">
    <name type="scientific">Bacillus aquiflavi</name>
    <dbReference type="NCBI Taxonomy" id="2672567"/>
    <lineage>
        <taxon>Bacteria</taxon>
        <taxon>Bacillati</taxon>
        <taxon>Bacillota</taxon>
        <taxon>Bacilli</taxon>
        <taxon>Bacillales</taxon>
        <taxon>Bacillaceae</taxon>
        <taxon>Bacillus</taxon>
    </lineage>
</organism>
<reference evidence="3 4" key="1">
    <citation type="submission" date="2020-02" db="EMBL/GenBank/DDBJ databases">
        <title>Bacillus aquiflavi sp. nov., isolated from yellow water of strong flavor Chinese baijiu in Yibin region of China.</title>
        <authorList>
            <person name="Xie J."/>
        </authorList>
    </citation>
    <scope>NUCLEOTIDE SEQUENCE [LARGE SCALE GENOMIC DNA]</scope>
    <source>
        <strain evidence="3 4">3H-10</strain>
    </source>
</reference>
<feature type="transmembrane region" description="Helical" evidence="1">
    <location>
        <begin position="162"/>
        <end position="185"/>
    </location>
</feature>
<evidence type="ECO:0000313" key="4">
    <source>
        <dbReference type="Proteomes" id="UP000472971"/>
    </source>
</evidence>
<feature type="transmembrane region" description="Helical" evidence="1">
    <location>
        <begin position="56"/>
        <end position="77"/>
    </location>
</feature>
<comment type="caution">
    <text evidence="3">The sequence shown here is derived from an EMBL/GenBank/DDBJ whole genome shotgun (WGS) entry which is preliminary data.</text>
</comment>
<dbReference type="AlphaFoldDB" id="A0A6B3VVX9"/>
<evidence type="ECO:0000256" key="1">
    <source>
        <dbReference type="SAM" id="Phobius"/>
    </source>
</evidence>
<dbReference type="Proteomes" id="UP000472971">
    <property type="component" value="Unassembled WGS sequence"/>
</dbReference>
<keyword evidence="1" id="KW-1133">Transmembrane helix</keyword>
<sequence>MTLVITIPLYGPGHYLTNPLWFLTHKILVILFAIQLIVTLFFTWRKVAYRYQRVQSIFSSFFSFKLSLDPYFAFFMFCEGRDIPSNIKTTATILMIGGLIYLLFSTIRAIKRVQQGHLRKGGKGLYNIKQTVGNASLPIIFGVTMMSGAISRTLSDSSSTFGIAAGLYFFLLLCFILQYAMAFAWPEHFLYTYCKLRFKSFHVPMPNPEEEEAKKTNVKRCPIEYHNVISTTTRCKIGGWSVAAEDFEEAISSNGLEMTETLIYKISNINESTNEADYTFYIPVEPPVEMDKIGGYFYFHERWKFDDGLIISYGNLDFGLEDEDYYNLLYTKAEEEHLTLEEPFFKIYFDRHGEDGTLDFYAPIAEEQKEKHEVI</sequence>
<feature type="transmembrane region" description="Helical" evidence="1">
    <location>
        <begin position="20"/>
        <end position="44"/>
    </location>
</feature>
<reference evidence="2 5" key="2">
    <citation type="submission" date="2020-07" db="EMBL/GenBank/DDBJ databases">
        <authorList>
            <person name="Feng H."/>
        </authorList>
    </citation>
    <scope>NUCLEOTIDE SEQUENCE [LARGE SCALE GENOMIC DNA]</scope>
    <source>
        <strain evidence="2">S-12</strain>
        <strain evidence="5">s-12</strain>
    </source>
</reference>
<accession>A0A6B3VVX9</accession>
<name>A0A6B3VVX9_9BACI</name>
<proteinExistence type="predicted"/>
<protein>
    <submittedName>
        <fullName evidence="3">Uncharacterized protein</fullName>
    </submittedName>
</protein>
<evidence type="ECO:0000313" key="2">
    <source>
        <dbReference type="EMBL" id="MBA4535597.1"/>
    </source>
</evidence>
<dbReference type="EMBL" id="JAAIWN010000001">
    <property type="protein sequence ID" value="NEY79973.1"/>
    <property type="molecule type" value="Genomic_DNA"/>
</dbReference>
<keyword evidence="1" id="KW-0812">Transmembrane</keyword>
<feature type="transmembrane region" description="Helical" evidence="1">
    <location>
        <begin position="89"/>
        <end position="110"/>
    </location>
</feature>
<evidence type="ECO:0000313" key="3">
    <source>
        <dbReference type="EMBL" id="NEY79973.1"/>
    </source>
</evidence>
<dbReference type="EMBL" id="JACEIO010000001">
    <property type="protein sequence ID" value="MBA4535597.1"/>
    <property type="molecule type" value="Genomic_DNA"/>
</dbReference>
<feature type="transmembrane region" description="Helical" evidence="1">
    <location>
        <begin position="131"/>
        <end position="150"/>
    </location>
</feature>
<evidence type="ECO:0000313" key="5">
    <source>
        <dbReference type="Proteomes" id="UP000570010"/>
    </source>
</evidence>
<gene>
    <name evidence="3" type="ORF">G4D64_00245</name>
    <name evidence="2" type="ORF">H1Z61_00245</name>
</gene>